<evidence type="ECO:0000313" key="1">
    <source>
        <dbReference type="EMBL" id="HGT48359.1"/>
    </source>
</evidence>
<reference evidence="1" key="1">
    <citation type="journal article" date="2020" name="mSystems">
        <title>Genome- and Community-Level Interaction Insights into Carbon Utilization and Element Cycling Functions of Hydrothermarchaeota in Hydrothermal Sediment.</title>
        <authorList>
            <person name="Zhou Z."/>
            <person name="Liu Y."/>
            <person name="Xu W."/>
            <person name="Pan J."/>
            <person name="Luo Z.H."/>
            <person name="Li M."/>
        </authorList>
    </citation>
    <scope>NUCLEOTIDE SEQUENCE [LARGE SCALE GENOMIC DNA]</scope>
    <source>
        <strain evidence="1">SpSt-500</strain>
    </source>
</reference>
<organism evidence="1">
    <name type="scientific">Ignavibacterium album</name>
    <dbReference type="NCBI Taxonomy" id="591197"/>
    <lineage>
        <taxon>Bacteria</taxon>
        <taxon>Pseudomonadati</taxon>
        <taxon>Ignavibacteriota</taxon>
        <taxon>Ignavibacteria</taxon>
        <taxon>Ignavibacteriales</taxon>
        <taxon>Ignavibacteriaceae</taxon>
        <taxon>Ignavibacterium</taxon>
    </lineage>
</organism>
<accession>A0A832DLP8</accession>
<gene>
    <name evidence="1" type="ORF">ENS56_10005</name>
</gene>
<proteinExistence type="predicted"/>
<name>A0A832DLP8_9BACT</name>
<comment type="caution">
    <text evidence="1">The sequence shown here is derived from an EMBL/GenBank/DDBJ whole genome shotgun (WGS) entry which is preliminary data.</text>
</comment>
<sequence length="258" mass="29966">MEKIGYIEITISGAKGSLKLTPDTFDIRELTELIQQVEKMLFPGERKERPLISYRMEEGSVKNIFKTSLQLVIGFNAVLAQVQTSQNIDFLELNTAKAFETFQELAVKKDYNFQIKTSVENSPILKIDKSTFFYRTSENWVDAEFYFFGKVTNAGGKDKANIHLVTDELGTLYIQTPQEFLAKVEENILYKNYVIRAKGKQNSNTGEIDKQSLTFIELIDYNTKYDEQYLKNLRKKAMKWLNEINPDEWLRDIRGYDA</sequence>
<dbReference type="EMBL" id="DSVI01000016">
    <property type="protein sequence ID" value="HGT48359.1"/>
    <property type="molecule type" value="Genomic_DNA"/>
</dbReference>
<protein>
    <submittedName>
        <fullName evidence="1">Uncharacterized protein</fullName>
    </submittedName>
</protein>
<dbReference type="AlphaFoldDB" id="A0A832DLP8"/>